<dbReference type="InterPro" id="IPR029045">
    <property type="entry name" value="ClpP/crotonase-like_dom_sf"/>
</dbReference>
<protein>
    <submittedName>
        <fullName evidence="1">1057_t:CDS:1</fullName>
    </submittedName>
</protein>
<sequence>PCVPLLGNSNPKLKDVENCLTSFPYNKTRAKSTIETLKSLTNDFYVFNNQAKEQPHPGFTFDPIDLEKELDKILATNYKTDYNFLTDIRKLYIKLHDGHTQFYASFFHDFLDSTNIDCEVTLINSKPAIEEITNFAKNNSFISRDLGVRFNNALTSLSLVNGVLDISGLGSEFVLREDIPESDGIEYTLNCPNNKQPKNFKREWLIGSTYTTGFKDSKSFFENNCLWTINDATSKKVIDPQKTIPYSHHYVKTLTETESDTPNTSKPKYSLSQATLVFATYRKAIQFYQSGDIGIVVVSTVPLGADLVKGFKLLAEKGVKKLVLDLSNNRGGSVVFAEYFNSFFVPSKRAIFPDDISVESPLVRKAINASVGTNGVFDPTSFIDFRTGKYFKNAADFIGSNKYKRGGTLSSYSNKHNFEPNSEKKLKLPWNNTNTIIITNGVCGSACSLITEFLSEAGKIRTIAVGGLYEEKLSYSSFTGGNNLDSDDIFRFLIDLKIKYVPDFEYLGTSLGFNFREAYSLKDPNVVLDFDFRPADFRLYYNEKNARDPSLLWEDATRRKMVDLDNIPQELREQIYIIQQWMRDLRLDGDLEISRNGIKYNGQPIDISTVTIGELKRISRRRRKREL</sequence>
<proteinExistence type="predicted"/>
<dbReference type="PANTHER" id="PTHR37049">
    <property type="entry name" value="PEPTIDASE S41 FAMILY PROTEIN"/>
    <property type="match status" value="1"/>
</dbReference>
<accession>A0A9N8WFT2</accession>
<dbReference type="Proteomes" id="UP000789706">
    <property type="component" value="Unassembled WGS sequence"/>
</dbReference>
<gene>
    <name evidence="1" type="ORF">DEBURN_LOCUS3755</name>
</gene>
<dbReference type="PANTHER" id="PTHR37049:SF4">
    <property type="entry name" value="RHODANESE DOMAIN-CONTAINING PROTEIN"/>
    <property type="match status" value="1"/>
</dbReference>
<reference evidence="1" key="1">
    <citation type="submission" date="2021-06" db="EMBL/GenBank/DDBJ databases">
        <authorList>
            <person name="Kallberg Y."/>
            <person name="Tangrot J."/>
            <person name="Rosling A."/>
        </authorList>
    </citation>
    <scope>NUCLEOTIDE SEQUENCE</scope>
    <source>
        <strain evidence="1">AZ414A</strain>
    </source>
</reference>
<dbReference type="AlphaFoldDB" id="A0A9N8WFT2"/>
<comment type="caution">
    <text evidence="1">The sequence shown here is derived from an EMBL/GenBank/DDBJ whole genome shotgun (WGS) entry which is preliminary data.</text>
</comment>
<name>A0A9N8WFT2_9GLOM</name>
<dbReference type="SUPFAM" id="SSF52096">
    <property type="entry name" value="ClpP/crotonase"/>
    <property type="match status" value="1"/>
</dbReference>
<evidence type="ECO:0000313" key="2">
    <source>
        <dbReference type="Proteomes" id="UP000789706"/>
    </source>
</evidence>
<dbReference type="OrthoDB" id="27214at2759"/>
<dbReference type="EMBL" id="CAJVPK010000249">
    <property type="protein sequence ID" value="CAG8482760.1"/>
    <property type="molecule type" value="Genomic_DNA"/>
</dbReference>
<dbReference type="InterPro" id="IPR052766">
    <property type="entry name" value="S41A_metabolite_peptidase"/>
</dbReference>
<feature type="non-terminal residue" evidence="1">
    <location>
        <position position="1"/>
    </location>
</feature>
<organism evidence="1 2">
    <name type="scientific">Diversispora eburnea</name>
    <dbReference type="NCBI Taxonomy" id="1213867"/>
    <lineage>
        <taxon>Eukaryota</taxon>
        <taxon>Fungi</taxon>
        <taxon>Fungi incertae sedis</taxon>
        <taxon>Mucoromycota</taxon>
        <taxon>Glomeromycotina</taxon>
        <taxon>Glomeromycetes</taxon>
        <taxon>Diversisporales</taxon>
        <taxon>Diversisporaceae</taxon>
        <taxon>Diversispora</taxon>
    </lineage>
</organism>
<keyword evidence="2" id="KW-1185">Reference proteome</keyword>
<dbReference type="Gene3D" id="3.90.226.10">
    <property type="entry name" value="2-enoyl-CoA Hydratase, Chain A, domain 1"/>
    <property type="match status" value="1"/>
</dbReference>
<evidence type="ECO:0000313" key="1">
    <source>
        <dbReference type="EMBL" id="CAG8482760.1"/>
    </source>
</evidence>